<dbReference type="Proteomes" id="UP000000662">
    <property type="component" value="Chromosome 3"/>
</dbReference>
<gene>
    <name evidence="1" type="ordered locus">Bamb_6130</name>
</gene>
<evidence type="ECO:0000313" key="1">
    <source>
        <dbReference type="EMBL" id="ABI91674.1"/>
    </source>
</evidence>
<evidence type="ECO:0000313" key="2">
    <source>
        <dbReference type="Proteomes" id="UP000000662"/>
    </source>
</evidence>
<keyword evidence="2" id="KW-1185">Reference proteome</keyword>
<protein>
    <recommendedName>
        <fullName evidence="3">Permease</fullName>
    </recommendedName>
</protein>
<dbReference type="PATRIC" id="fig|339670.21.peg.7105"/>
<sequence length="180" mass="19201">MKANNPITDYLLHASNFLPAIVFLFYGRLGPGEPGERWTHAFLIGGVLALVHGAWLMRRAQRNSIALGVDLFLVIGAVLAIVSPAGSRLWGEELGPAAMLVCVLVVGIVHTAWSAGGFVDGTAADQARVRSLSFVMLAVTAVALAVSITMRHSPLWGGVVPLIALVIVRGRLRRQLAHTH</sequence>
<accession>Q0B2E9</accession>
<dbReference type="RefSeq" id="WP_011661005.1">
    <property type="nucleotide sequence ID" value="NC_008392.1"/>
</dbReference>
<dbReference type="GeneID" id="93089438"/>
<dbReference type="KEGG" id="bam:Bamb_6130"/>
<dbReference type="EMBL" id="CP000442">
    <property type="protein sequence ID" value="ABI91674.1"/>
    <property type="molecule type" value="Genomic_DNA"/>
</dbReference>
<reference evidence="1" key="1">
    <citation type="submission" date="2006-08" db="EMBL/GenBank/DDBJ databases">
        <title>Complete sequence of Chromosome 3 of Burkholderia cepacia AMMD.</title>
        <authorList>
            <consortium name="US DOE Joint Genome Institute"/>
            <person name="Copeland A."/>
            <person name="Lucas S."/>
            <person name="Lapidus A."/>
            <person name="Barry K."/>
            <person name="Detter J.C."/>
            <person name="Glavina del Rio T."/>
            <person name="Hammon N."/>
            <person name="Israni S."/>
            <person name="Pitluck S."/>
            <person name="Bruce D."/>
            <person name="Chain P."/>
            <person name="Malfatti S."/>
            <person name="Shin M."/>
            <person name="Vergez L."/>
            <person name="Schmutz J."/>
            <person name="Larimer F."/>
            <person name="Land M."/>
            <person name="Hauser L."/>
            <person name="Kyrpides N."/>
            <person name="Kim E."/>
            <person name="Parke J."/>
            <person name="Coenye T."/>
            <person name="Konstantinidis K."/>
            <person name="Ramette A."/>
            <person name="Tiedje J."/>
            <person name="Richardson P."/>
        </authorList>
    </citation>
    <scope>NUCLEOTIDE SEQUENCE</scope>
    <source>
        <strain evidence="1">AMMD</strain>
    </source>
</reference>
<proteinExistence type="predicted"/>
<dbReference type="eggNOG" id="ENOG50335BI">
    <property type="taxonomic scope" value="Bacteria"/>
</dbReference>
<organism evidence="1 2">
    <name type="scientific">Burkholderia ambifaria (strain ATCC BAA-244 / DSM 16087 / CCUG 44356 / LMG 19182 / AMMD)</name>
    <name type="common">Burkholderia cepacia (strain AMMD)</name>
    <dbReference type="NCBI Taxonomy" id="339670"/>
    <lineage>
        <taxon>Bacteria</taxon>
        <taxon>Pseudomonadati</taxon>
        <taxon>Pseudomonadota</taxon>
        <taxon>Betaproteobacteria</taxon>
        <taxon>Burkholderiales</taxon>
        <taxon>Burkholderiaceae</taxon>
        <taxon>Burkholderia</taxon>
        <taxon>Burkholderia cepacia complex</taxon>
    </lineage>
</organism>
<dbReference type="AlphaFoldDB" id="Q0B2E9"/>
<evidence type="ECO:0008006" key="3">
    <source>
        <dbReference type="Google" id="ProtNLM"/>
    </source>
</evidence>
<name>Q0B2E9_BURCM</name>